<feature type="transmembrane region" description="Helical" evidence="1">
    <location>
        <begin position="49"/>
        <end position="71"/>
    </location>
</feature>
<evidence type="ECO:0000313" key="3">
    <source>
        <dbReference type="Proteomes" id="UP000092971"/>
    </source>
</evidence>
<evidence type="ECO:0000313" key="2">
    <source>
        <dbReference type="EMBL" id="ANW98838.1"/>
    </source>
</evidence>
<feature type="transmembrane region" description="Helical" evidence="1">
    <location>
        <begin position="83"/>
        <end position="103"/>
    </location>
</feature>
<dbReference type="Proteomes" id="UP000092971">
    <property type="component" value="Chromosome"/>
</dbReference>
<dbReference type="InterPro" id="IPR023804">
    <property type="entry name" value="DUF3792_TM"/>
</dbReference>
<evidence type="ECO:0008006" key="4">
    <source>
        <dbReference type="Google" id="ProtNLM"/>
    </source>
</evidence>
<reference evidence="2 3" key="1">
    <citation type="submission" date="2016-02" db="EMBL/GenBank/DDBJ databases">
        <title>Comparison of Clostridium stercorarium subspecies using comparative genomics and transcriptomics.</title>
        <authorList>
            <person name="Schellenberg J."/>
            <person name="Thallinger G."/>
            <person name="Levin D.B."/>
            <person name="Zhang X."/>
            <person name="Alvare G."/>
            <person name="Fristensky B."/>
            <person name="Sparling R."/>
        </authorList>
    </citation>
    <scope>NUCLEOTIDE SEQUENCE [LARGE SCALE GENOMIC DNA]</scope>
    <source>
        <strain evidence="2 3">DSM 2910</strain>
    </source>
</reference>
<dbReference type="NCBIfam" id="TIGR04086">
    <property type="entry name" value="TIGR04086_membr"/>
    <property type="match status" value="1"/>
</dbReference>
<evidence type="ECO:0000256" key="1">
    <source>
        <dbReference type="SAM" id="Phobius"/>
    </source>
</evidence>
<protein>
    <recommendedName>
        <fullName evidence="4">TIGR04086 family membrane protein</fullName>
    </recommendedName>
</protein>
<organism evidence="2 3">
    <name type="scientific">Thermoclostridium stercorarium subsp. thermolacticum DSM 2910</name>
    <dbReference type="NCBI Taxonomy" id="1121336"/>
    <lineage>
        <taxon>Bacteria</taxon>
        <taxon>Bacillati</taxon>
        <taxon>Bacillota</taxon>
        <taxon>Clostridia</taxon>
        <taxon>Eubacteriales</taxon>
        <taxon>Oscillospiraceae</taxon>
        <taxon>Thermoclostridium</taxon>
    </lineage>
</organism>
<name>A0A1B1YDK9_THEST</name>
<dbReference type="AlphaFoldDB" id="A0A1B1YDK9"/>
<feature type="transmembrane region" description="Helical" evidence="1">
    <location>
        <begin position="109"/>
        <end position="128"/>
    </location>
</feature>
<gene>
    <name evidence="2" type="ORF">CSTERTH_07270</name>
</gene>
<feature type="transmembrane region" description="Helical" evidence="1">
    <location>
        <begin position="21"/>
        <end position="43"/>
    </location>
</feature>
<accession>A0A1B1YDK9</accession>
<dbReference type="EMBL" id="CP014672">
    <property type="protein sequence ID" value="ANW98838.1"/>
    <property type="molecule type" value="Genomic_DNA"/>
</dbReference>
<sequence length="153" mass="16551">MPEKSGLKSVTVRSGFGFLHALLTAYAITIPAMFILAAVLTFTDFPEKYVTAAVLIATLSALFVAGFKAGIHNEKNGAVKGALTGLVYMLILYLASSVVYNDFMLNKRSVIMIISGILAGAVGGIMGINRKARPVSRPNVLRKRDDILKKYRK</sequence>
<dbReference type="Pfam" id="PF12670">
    <property type="entry name" value="DUF3792"/>
    <property type="match status" value="1"/>
</dbReference>
<keyword evidence="1" id="KW-0472">Membrane</keyword>
<dbReference type="OrthoDB" id="2086722at2"/>
<dbReference type="RefSeq" id="WP_015359157.1">
    <property type="nucleotide sequence ID" value="NZ_CP014672.1"/>
</dbReference>
<proteinExistence type="predicted"/>
<keyword evidence="1" id="KW-0812">Transmembrane</keyword>
<keyword evidence="1" id="KW-1133">Transmembrane helix</keyword>